<keyword evidence="4 9" id="KW-0812">Transmembrane</keyword>
<evidence type="ECO:0000313" key="11">
    <source>
        <dbReference type="Proteomes" id="UP000321638"/>
    </source>
</evidence>
<dbReference type="Pfam" id="PF02653">
    <property type="entry name" value="BPD_transp_2"/>
    <property type="match status" value="1"/>
</dbReference>
<keyword evidence="5" id="KW-0029">Amino-acid transport</keyword>
<dbReference type="InterPro" id="IPR052157">
    <property type="entry name" value="BCAA_transport_permease"/>
</dbReference>
<dbReference type="GO" id="GO:0006865">
    <property type="term" value="P:amino acid transport"/>
    <property type="evidence" value="ECO:0007669"/>
    <property type="project" value="UniProtKB-KW"/>
</dbReference>
<name>A0A5C8PF14_9HYPH</name>
<comment type="caution">
    <text evidence="10">The sequence shown here is derived from an EMBL/GenBank/DDBJ whole genome shotgun (WGS) entry which is preliminary data.</text>
</comment>
<keyword evidence="6 9" id="KW-1133">Transmembrane helix</keyword>
<dbReference type="CDD" id="cd06582">
    <property type="entry name" value="TM_PBP1_LivH_like"/>
    <property type="match status" value="1"/>
</dbReference>
<evidence type="ECO:0000256" key="4">
    <source>
        <dbReference type="ARBA" id="ARBA00022692"/>
    </source>
</evidence>
<feature type="transmembrane region" description="Helical" evidence="9">
    <location>
        <begin position="279"/>
        <end position="300"/>
    </location>
</feature>
<feature type="transmembrane region" description="Helical" evidence="9">
    <location>
        <begin position="119"/>
        <end position="142"/>
    </location>
</feature>
<dbReference type="OrthoDB" id="9778908at2"/>
<evidence type="ECO:0000256" key="5">
    <source>
        <dbReference type="ARBA" id="ARBA00022970"/>
    </source>
</evidence>
<evidence type="ECO:0000256" key="8">
    <source>
        <dbReference type="ARBA" id="ARBA00037998"/>
    </source>
</evidence>
<dbReference type="Proteomes" id="UP000321638">
    <property type="component" value="Unassembled WGS sequence"/>
</dbReference>
<reference evidence="10 11" key="1">
    <citation type="submission" date="2019-06" db="EMBL/GenBank/DDBJ databases">
        <title>New taxonomy in bacterial strain CC-CFT640, isolated from vineyard.</title>
        <authorList>
            <person name="Lin S.-Y."/>
            <person name="Tsai C.-F."/>
            <person name="Young C.-C."/>
        </authorList>
    </citation>
    <scope>NUCLEOTIDE SEQUENCE [LARGE SCALE GENOMIC DNA]</scope>
    <source>
        <strain evidence="10 11">CC-CFT640</strain>
    </source>
</reference>
<feature type="transmembrane region" description="Helical" evidence="9">
    <location>
        <begin position="77"/>
        <end position="98"/>
    </location>
</feature>
<evidence type="ECO:0000256" key="2">
    <source>
        <dbReference type="ARBA" id="ARBA00022448"/>
    </source>
</evidence>
<feature type="transmembrane region" description="Helical" evidence="9">
    <location>
        <begin position="244"/>
        <end position="267"/>
    </location>
</feature>
<proteinExistence type="inferred from homology"/>
<feature type="transmembrane region" description="Helical" evidence="9">
    <location>
        <begin position="49"/>
        <end position="71"/>
    </location>
</feature>
<evidence type="ECO:0000313" key="10">
    <source>
        <dbReference type="EMBL" id="TXL71867.1"/>
    </source>
</evidence>
<keyword evidence="7 9" id="KW-0472">Membrane</keyword>
<dbReference type="GO" id="GO:0022857">
    <property type="term" value="F:transmembrane transporter activity"/>
    <property type="evidence" value="ECO:0007669"/>
    <property type="project" value="InterPro"/>
</dbReference>
<feature type="transmembrane region" description="Helical" evidence="9">
    <location>
        <begin position="12"/>
        <end position="37"/>
    </location>
</feature>
<dbReference type="PANTHER" id="PTHR11795">
    <property type="entry name" value="BRANCHED-CHAIN AMINO ACID TRANSPORT SYSTEM PERMEASE PROTEIN LIVH"/>
    <property type="match status" value="1"/>
</dbReference>
<keyword evidence="2" id="KW-0813">Transport</keyword>
<evidence type="ECO:0000256" key="3">
    <source>
        <dbReference type="ARBA" id="ARBA00022475"/>
    </source>
</evidence>
<protein>
    <submittedName>
        <fullName evidence="10">Branched-chain amino acid ABC transporter permease</fullName>
    </submittedName>
</protein>
<dbReference type="PANTHER" id="PTHR11795:SF445">
    <property type="entry name" value="AMINO ACID ABC TRANSPORTER PERMEASE PROTEIN"/>
    <property type="match status" value="1"/>
</dbReference>
<keyword evidence="11" id="KW-1185">Reference proteome</keyword>
<comment type="subcellular location">
    <subcellularLocation>
        <location evidence="1">Cell membrane</location>
        <topology evidence="1">Multi-pass membrane protein</topology>
    </subcellularLocation>
</comment>
<sequence length="313" mass="33061">MGAVELFAIDFFQALITGLLVGGTYALMCVGLGMIFGVMRVVNFAQGDFFMLGMYAAYYVATALGVMAVLGPYVGPVVAGLLAGPIVFAVGWLLHRFLVGRVTGVAAVGAEGDGHYAQIILTLGIALVLQNGGLILFGSLPLSVPTPMSRESWELGEFLINQARAVSFAVAIVVALLLYLFLKRTTLGKSMRAAADNAEAALYMGIDVDRCHRTAFALGCGVTAIAGGLIASSQSFQPYIGFDFVITMYAGVVLGGLGSILGAFWGGMTIGLVQQMSTLVLPFQLQNTAIFVVFLLIVFFRPHGMFGRSAERT</sequence>
<comment type="similarity">
    <text evidence="8">Belongs to the binding-protein-dependent transport system permease family. LivHM subfamily.</text>
</comment>
<evidence type="ECO:0000256" key="7">
    <source>
        <dbReference type="ARBA" id="ARBA00023136"/>
    </source>
</evidence>
<feature type="transmembrane region" description="Helical" evidence="9">
    <location>
        <begin position="162"/>
        <end position="182"/>
    </location>
</feature>
<accession>A0A5C8PF14</accession>
<evidence type="ECO:0000256" key="1">
    <source>
        <dbReference type="ARBA" id="ARBA00004651"/>
    </source>
</evidence>
<dbReference type="InterPro" id="IPR001851">
    <property type="entry name" value="ABC_transp_permease"/>
</dbReference>
<keyword evidence="3" id="KW-1003">Cell membrane</keyword>
<dbReference type="RefSeq" id="WP_147850275.1">
    <property type="nucleotide sequence ID" value="NZ_VDUZ01000038.1"/>
</dbReference>
<gene>
    <name evidence="10" type="ORF">FHP25_27885</name>
</gene>
<evidence type="ECO:0000256" key="9">
    <source>
        <dbReference type="SAM" id="Phobius"/>
    </source>
</evidence>
<dbReference type="EMBL" id="VDUZ01000038">
    <property type="protein sequence ID" value="TXL71867.1"/>
    <property type="molecule type" value="Genomic_DNA"/>
</dbReference>
<evidence type="ECO:0000256" key="6">
    <source>
        <dbReference type="ARBA" id="ARBA00022989"/>
    </source>
</evidence>
<dbReference type="GO" id="GO:0005886">
    <property type="term" value="C:plasma membrane"/>
    <property type="evidence" value="ECO:0007669"/>
    <property type="project" value="UniProtKB-SubCell"/>
</dbReference>
<organism evidence="10 11">
    <name type="scientific">Vineibacter terrae</name>
    <dbReference type="NCBI Taxonomy" id="2586908"/>
    <lineage>
        <taxon>Bacteria</taxon>
        <taxon>Pseudomonadati</taxon>
        <taxon>Pseudomonadota</taxon>
        <taxon>Alphaproteobacteria</taxon>
        <taxon>Hyphomicrobiales</taxon>
        <taxon>Vineibacter</taxon>
    </lineage>
</organism>
<dbReference type="AlphaFoldDB" id="A0A5C8PF14"/>
<feature type="transmembrane region" description="Helical" evidence="9">
    <location>
        <begin position="214"/>
        <end position="232"/>
    </location>
</feature>